<reference evidence="1 2" key="1">
    <citation type="submission" date="2023-08" db="EMBL/GenBank/DDBJ databases">
        <title>A Necator americanus chromosomal reference genome.</title>
        <authorList>
            <person name="Ilik V."/>
            <person name="Petrzelkova K.J."/>
            <person name="Pardy F."/>
            <person name="Fuh T."/>
            <person name="Niatou-Singa F.S."/>
            <person name="Gouil Q."/>
            <person name="Baker L."/>
            <person name="Ritchie M.E."/>
            <person name="Jex A.R."/>
            <person name="Gazzola D."/>
            <person name="Li H."/>
            <person name="Toshio Fujiwara R."/>
            <person name="Zhan B."/>
            <person name="Aroian R.V."/>
            <person name="Pafco B."/>
            <person name="Schwarz E.M."/>
        </authorList>
    </citation>
    <scope>NUCLEOTIDE SEQUENCE [LARGE SCALE GENOMIC DNA]</scope>
    <source>
        <strain evidence="1 2">Aroian</strain>
        <tissue evidence="1">Whole animal</tissue>
    </source>
</reference>
<name>A0ABR1DY84_NECAM</name>
<proteinExistence type="predicted"/>
<keyword evidence="2" id="KW-1185">Reference proteome</keyword>
<dbReference type="EMBL" id="JAVFWL010000005">
    <property type="protein sequence ID" value="KAK6754436.1"/>
    <property type="molecule type" value="Genomic_DNA"/>
</dbReference>
<protein>
    <submittedName>
        <fullName evidence="1">Uncharacterized protein</fullName>
    </submittedName>
</protein>
<evidence type="ECO:0000313" key="2">
    <source>
        <dbReference type="Proteomes" id="UP001303046"/>
    </source>
</evidence>
<dbReference type="Proteomes" id="UP001303046">
    <property type="component" value="Unassembled WGS sequence"/>
</dbReference>
<organism evidence="1 2">
    <name type="scientific">Necator americanus</name>
    <name type="common">Human hookworm</name>
    <dbReference type="NCBI Taxonomy" id="51031"/>
    <lineage>
        <taxon>Eukaryota</taxon>
        <taxon>Metazoa</taxon>
        <taxon>Ecdysozoa</taxon>
        <taxon>Nematoda</taxon>
        <taxon>Chromadorea</taxon>
        <taxon>Rhabditida</taxon>
        <taxon>Rhabditina</taxon>
        <taxon>Rhabditomorpha</taxon>
        <taxon>Strongyloidea</taxon>
        <taxon>Ancylostomatidae</taxon>
        <taxon>Bunostominae</taxon>
        <taxon>Necator</taxon>
    </lineage>
</organism>
<sequence length="73" mass="8199">MVWNPTSTLSYVDDQGSLLNIANFLHNMQLVGCSLELFLRFRSRRSNGSVSIALDHFETASKTRNSFCFPLSG</sequence>
<gene>
    <name evidence="1" type="primary">Necator_chrV.g18231</name>
    <name evidence="1" type="ORF">RB195_013440</name>
</gene>
<accession>A0ABR1DY84</accession>
<comment type="caution">
    <text evidence="1">The sequence shown here is derived from an EMBL/GenBank/DDBJ whole genome shotgun (WGS) entry which is preliminary data.</text>
</comment>
<evidence type="ECO:0000313" key="1">
    <source>
        <dbReference type="EMBL" id="KAK6754436.1"/>
    </source>
</evidence>